<proteinExistence type="predicted"/>
<dbReference type="InterPro" id="IPR029063">
    <property type="entry name" value="SAM-dependent_MTases_sf"/>
</dbReference>
<keyword evidence="1" id="KW-0489">Methyltransferase</keyword>
<dbReference type="Pfam" id="PF13578">
    <property type="entry name" value="Methyltransf_24"/>
    <property type="match status" value="1"/>
</dbReference>
<evidence type="ECO:0000313" key="1">
    <source>
        <dbReference type="EMBL" id="MBK7422032.1"/>
    </source>
</evidence>
<name>A0A9D7F4T2_9RHOO</name>
<organism evidence="1 2">
    <name type="scientific">Candidatus Propionivibrio dominans</name>
    <dbReference type="NCBI Taxonomy" id="2954373"/>
    <lineage>
        <taxon>Bacteria</taxon>
        <taxon>Pseudomonadati</taxon>
        <taxon>Pseudomonadota</taxon>
        <taxon>Betaproteobacteria</taxon>
        <taxon>Rhodocyclales</taxon>
        <taxon>Rhodocyclaceae</taxon>
        <taxon>Propionivibrio</taxon>
    </lineage>
</organism>
<keyword evidence="1" id="KW-0808">Transferase</keyword>
<dbReference type="Gene3D" id="3.40.50.150">
    <property type="entry name" value="Vaccinia Virus protein VP39"/>
    <property type="match status" value="1"/>
</dbReference>
<comment type="caution">
    <text evidence="1">The sequence shown here is derived from an EMBL/GenBank/DDBJ whole genome shotgun (WGS) entry which is preliminary data.</text>
</comment>
<gene>
    <name evidence="1" type="ORF">IPJ48_02430</name>
</gene>
<dbReference type="GO" id="GO:0032259">
    <property type="term" value="P:methylation"/>
    <property type="evidence" value="ECO:0007669"/>
    <property type="project" value="UniProtKB-KW"/>
</dbReference>
<accession>A0A9D7F4T2</accession>
<dbReference type="EMBL" id="JADJNC010000004">
    <property type="protein sequence ID" value="MBK7422032.1"/>
    <property type="molecule type" value="Genomic_DNA"/>
</dbReference>
<dbReference type="GO" id="GO:0008168">
    <property type="term" value="F:methyltransferase activity"/>
    <property type="evidence" value="ECO:0007669"/>
    <property type="project" value="UniProtKB-KW"/>
</dbReference>
<sequence>MNKPVLIFPAGMPRALDFLQKSIKEGKSVIGSSSLGYDASREKYPAWVHLPYVTDPGFDQALRHALIEFDIGEIYTPNIVVWNHLSQILGKLIPGVVLVNASPVDEVLSGYRAALSEAEYLMANQLPLMSDIQPRRQLSRVEVASLCRYTDLIPGMCDDDKFSALFDTSRYSVSGDIVEIGSWWGKSAFILAWLARCYEIGKLLCVDPWANEHLIQNEEMVDSGSRQVSADEALTVFQIGLLPFNANHMNYLRMTSVEGAAYYGENRSACTEIFGHTEYAGEIAILHIDGNHAYEAAKADVESWGKFVVGGGWIIIDDYIWPYGDGPRRVGDEFLENNRSRIAAAFVMGTALFIQLSLQD</sequence>
<reference evidence="1" key="1">
    <citation type="submission" date="2020-10" db="EMBL/GenBank/DDBJ databases">
        <title>Connecting structure to function with the recovery of over 1000 high-quality activated sludge metagenome-assembled genomes encoding full-length rRNA genes using long-read sequencing.</title>
        <authorList>
            <person name="Singleton C.M."/>
            <person name="Petriglieri F."/>
            <person name="Kristensen J.M."/>
            <person name="Kirkegaard R.H."/>
            <person name="Michaelsen T.Y."/>
            <person name="Andersen M.H."/>
            <person name="Karst S.M."/>
            <person name="Dueholm M.S."/>
            <person name="Nielsen P.H."/>
            <person name="Albertsen M."/>
        </authorList>
    </citation>
    <scope>NUCLEOTIDE SEQUENCE</scope>
    <source>
        <strain evidence="1">EsbW_18-Q3-R4-48_MAXAC.044</strain>
    </source>
</reference>
<dbReference type="Proteomes" id="UP000886602">
    <property type="component" value="Unassembled WGS sequence"/>
</dbReference>
<dbReference type="SUPFAM" id="SSF53335">
    <property type="entry name" value="S-adenosyl-L-methionine-dependent methyltransferases"/>
    <property type="match status" value="1"/>
</dbReference>
<dbReference type="AlphaFoldDB" id="A0A9D7F4T2"/>
<evidence type="ECO:0000313" key="2">
    <source>
        <dbReference type="Proteomes" id="UP000886602"/>
    </source>
</evidence>
<protein>
    <submittedName>
        <fullName evidence="1">Class I SAM-dependent methyltransferase</fullName>
    </submittedName>
</protein>